<name>A0A9P6E6R9_9AGAR</name>
<dbReference type="EMBL" id="MU157918">
    <property type="protein sequence ID" value="KAF9523404.1"/>
    <property type="molecule type" value="Genomic_DNA"/>
</dbReference>
<protein>
    <submittedName>
        <fullName evidence="1">Uncharacterized protein</fullName>
    </submittedName>
</protein>
<dbReference type="InterPro" id="IPR032675">
    <property type="entry name" value="LRR_dom_sf"/>
</dbReference>
<dbReference type="Gene3D" id="3.80.10.10">
    <property type="entry name" value="Ribonuclease Inhibitor"/>
    <property type="match status" value="1"/>
</dbReference>
<keyword evidence="2" id="KW-1185">Reference proteome</keyword>
<dbReference type="OrthoDB" id="2912453at2759"/>
<reference evidence="1" key="1">
    <citation type="submission" date="2020-11" db="EMBL/GenBank/DDBJ databases">
        <authorList>
            <consortium name="DOE Joint Genome Institute"/>
            <person name="Ahrendt S."/>
            <person name="Riley R."/>
            <person name="Andreopoulos W."/>
            <person name="Labutti K."/>
            <person name="Pangilinan J."/>
            <person name="Ruiz-Duenas F.J."/>
            <person name="Barrasa J.M."/>
            <person name="Sanchez-Garcia M."/>
            <person name="Camarero S."/>
            <person name="Miyauchi S."/>
            <person name="Serrano A."/>
            <person name="Linde D."/>
            <person name="Babiker R."/>
            <person name="Drula E."/>
            <person name="Ayuso-Fernandez I."/>
            <person name="Pacheco R."/>
            <person name="Padilla G."/>
            <person name="Ferreira P."/>
            <person name="Barriuso J."/>
            <person name="Kellner H."/>
            <person name="Castanera R."/>
            <person name="Alfaro M."/>
            <person name="Ramirez L."/>
            <person name="Pisabarro A.G."/>
            <person name="Kuo A."/>
            <person name="Tritt A."/>
            <person name="Lipzen A."/>
            <person name="He G."/>
            <person name="Yan M."/>
            <person name="Ng V."/>
            <person name="Cullen D."/>
            <person name="Martin F."/>
            <person name="Rosso M.-N."/>
            <person name="Henrissat B."/>
            <person name="Hibbett D."/>
            <person name="Martinez A.T."/>
            <person name="Grigoriev I.V."/>
        </authorList>
    </citation>
    <scope>NUCLEOTIDE SEQUENCE</scope>
    <source>
        <strain evidence="1">CBS 506.95</strain>
    </source>
</reference>
<dbReference type="SUPFAM" id="SSF52047">
    <property type="entry name" value="RNI-like"/>
    <property type="match status" value="1"/>
</dbReference>
<evidence type="ECO:0000313" key="2">
    <source>
        <dbReference type="Proteomes" id="UP000807306"/>
    </source>
</evidence>
<proteinExistence type="predicted"/>
<organism evidence="1 2">
    <name type="scientific">Crepidotus variabilis</name>
    <dbReference type="NCBI Taxonomy" id="179855"/>
    <lineage>
        <taxon>Eukaryota</taxon>
        <taxon>Fungi</taxon>
        <taxon>Dikarya</taxon>
        <taxon>Basidiomycota</taxon>
        <taxon>Agaricomycotina</taxon>
        <taxon>Agaricomycetes</taxon>
        <taxon>Agaricomycetidae</taxon>
        <taxon>Agaricales</taxon>
        <taxon>Agaricineae</taxon>
        <taxon>Crepidotaceae</taxon>
        <taxon>Crepidotus</taxon>
    </lineage>
</organism>
<gene>
    <name evidence="1" type="ORF">CPB83DRAFT_910664</name>
</gene>
<sequence length="520" mass="57924">MGDSQLTPYLLDKSLLQYTHRCTEVALAPNATSPDRIRARLALEFFVSLFDPAVDSERKCLETFKNHLVALNNGNSTKIAPLSDLSISPSSNKLSSVQQVLSLPDTLSEILSHISPLSVDGRTTFHSAALVSRSFHYAADKTLWKTPRDLDTVEQQVHFAFGAAISAALGESLGNQVRGLRIRRMSGGWNERLIVKIAQLCPQVDTLLLHCGDVEDGEDPITQDFVDVIHTVLSSLPNVEDLSLVKFSYTPPVGQLKLPKDAHVPFRQLVSLRLYDFGWYWPAIRQGLGFSLKSLDFGLLPQLSSEELISLARQTSVVNLAMSSALELEPLREFVFKGLIEHLHIKQFFDHDEKYAEELISIATASLSSLKAFTLSGVEVGRHELELFEAFHGPLEEIGVQIREDVSSEDAIGMICRLVKSKRQSLKVIQIDFEGTFELKPTEELINNLADCPVLERILIPFASTTGISSTSVDALLKRCLKLELTWSLESLCEGNELYEREYKMKLELKESDDDGRLGA</sequence>
<evidence type="ECO:0000313" key="1">
    <source>
        <dbReference type="EMBL" id="KAF9523404.1"/>
    </source>
</evidence>
<dbReference type="AlphaFoldDB" id="A0A9P6E6R9"/>
<accession>A0A9P6E6R9</accession>
<dbReference type="Proteomes" id="UP000807306">
    <property type="component" value="Unassembled WGS sequence"/>
</dbReference>
<comment type="caution">
    <text evidence="1">The sequence shown here is derived from an EMBL/GenBank/DDBJ whole genome shotgun (WGS) entry which is preliminary data.</text>
</comment>